<organism evidence="2 3">
    <name type="scientific">Kaistia dalseonensis</name>
    <dbReference type="NCBI Taxonomy" id="410840"/>
    <lineage>
        <taxon>Bacteria</taxon>
        <taxon>Pseudomonadati</taxon>
        <taxon>Pseudomonadota</taxon>
        <taxon>Alphaproteobacteria</taxon>
        <taxon>Hyphomicrobiales</taxon>
        <taxon>Kaistiaceae</taxon>
        <taxon>Kaistia</taxon>
    </lineage>
</organism>
<name>A0ABU0H048_9HYPH</name>
<proteinExistence type="predicted"/>
<protein>
    <submittedName>
        <fullName evidence="2">Uncharacterized protein</fullName>
    </submittedName>
</protein>
<accession>A0ABU0H048</accession>
<comment type="caution">
    <text evidence="2">The sequence shown here is derived from an EMBL/GenBank/DDBJ whole genome shotgun (WGS) entry which is preliminary data.</text>
</comment>
<dbReference type="EMBL" id="JAUSVO010000001">
    <property type="protein sequence ID" value="MDQ0435683.1"/>
    <property type="molecule type" value="Genomic_DNA"/>
</dbReference>
<feature type="region of interest" description="Disordered" evidence="1">
    <location>
        <begin position="35"/>
        <end position="58"/>
    </location>
</feature>
<evidence type="ECO:0000256" key="1">
    <source>
        <dbReference type="SAM" id="MobiDB-lite"/>
    </source>
</evidence>
<evidence type="ECO:0000313" key="3">
    <source>
        <dbReference type="Proteomes" id="UP001241603"/>
    </source>
</evidence>
<dbReference type="Proteomes" id="UP001241603">
    <property type="component" value="Unassembled WGS sequence"/>
</dbReference>
<sequence>MSPQQPNLSDRIDRARDQRLQDQYKALNPHLAAALLHAKAPTPRGRRTEPCGGDSDMD</sequence>
<evidence type="ECO:0000313" key="2">
    <source>
        <dbReference type="EMBL" id="MDQ0435683.1"/>
    </source>
</evidence>
<keyword evidence="3" id="KW-1185">Reference proteome</keyword>
<dbReference type="RefSeq" id="WP_266346656.1">
    <property type="nucleotide sequence ID" value="NZ_JAPKNG010000001.1"/>
</dbReference>
<gene>
    <name evidence="2" type="ORF">QO014_000053</name>
</gene>
<reference evidence="2 3" key="1">
    <citation type="submission" date="2023-07" db="EMBL/GenBank/DDBJ databases">
        <title>Genomic Encyclopedia of Type Strains, Phase IV (KMG-IV): sequencing the most valuable type-strain genomes for metagenomic binning, comparative biology and taxonomic classification.</title>
        <authorList>
            <person name="Goeker M."/>
        </authorList>
    </citation>
    <scope>NUCLEOTIDE SEQUENCE [LARGE SCALE GENOMIC DNA]</scope>
    <source>
        <strain evidence="2 3">B6-8</strain>
    </source>
</reference>